<dbReference type="Pfam" id="PF08659">
    <property type="entry name" value="KR"/>
    <property type="match status" value="4"/>
</dbReference>
<feature type="domain" description="Carrier" evidence="7">
    <location>
        <begin position="6431"/>
        <end position="6509"/>
    </location>
</feature>
<feature type="domain" description="Carrier" evidence="7">
    <location>
        <begin position="4170"/>
        <end position="4245"/>
    </location>
</feature>
<feature type="compositionally biased region" description="Low complexity" evidence="6">
    <location>
        <begin position="700"/>
        <end position="717"/>
    </location>
</feature>
<evidence type="ECO:0000256" key="4">
    <source>
        <dbReference type="ARBA" id="ARBA00023268"/>
    </source>
</evidence>
<proteinExistence type="predicted"/>
<dbReference type="Gene3D" id="3.40.47.10">
    <property type="match status" value="7"/>
</dbReference>
<feature type="active site" description="Proton acceptor; for dehydratase activity" evidence="5">
    <location>
        <position position="3321"/>
    </location>
</feature>
<dbReference type="PROSITE" id="PS00606">
    <property type="entry name" value="KS3_1"/>
    <property type="match status" value="2"/>
</dbReference>
<dbReference type="InterPro" id="IPR050091">
    <property type="entry name" value="PKS_NRPS_Biosynth_Enz"/>
</dbReference>
<feature type="domain" description="Carrier" evidence="7">
    <location>
        <begin position="5615"/>
        <end position="5698"/>
    </location>
</feature>
<dbReference type="PROSITE" id="PS00012">
    <property type="entry name" value="PHOSPHOPANTETHEINE"/>
    <property type="match status" value="10"/>
</dbReference>
<name>A0A2P6TVB6_CHLSO</name>
<reference evidence="10 11" key="1">
    <citation type="journal article" date="2018" name="Plant J.">
        <title>Genome sequences of Chlorella sorokiniana UTEX 1602 and Micractinium conductrix SAG 241.80: implications to maltose excretion by a green alga.</title>
        <authorList>
            <person name="Arriola M.B."/>
            <person name="Velmurugan N."/>
            <person name="Zhang Y."/>
            <person name="Plunkett M.H."/>
            <person name="Hondzo H."/>
            <person name="Barney B.M."/>
        </authorList>
    </citation>
    <scope>NUCLEOTIDE SEQUENCE [LARGE SCALE GENOMIC DNA]</scope>
    <source>
        <strain evidence="11">UTEX 1602</strain>
    </source>
</reference>
<feature type="compositionally biased region" description="Acidic residues" evidence="6">
    <location>
        <begin position="238"/>
        <end position="257"/>
    </location>
</feature>
<dbReference type="Pfam" id="PF02801">
    <property type="entry name" value="Ketoacyl-synt_C"/>
    <property type="match status" value="6"/>
</dbReference>
<dbReference type="OrthoDB" id="513994at2759"/>
<dbReference type="InterPro" id="IPR036291">
    <property type="entry name" value="NAD(P)-bd_dom_sf"/>
</dbReference>
<dbReference type="EMBL" id="LHPG02000006">
    <property type="protein sequence ID" value="PRW58009.1"/>
    <property type="molecule type" value="Genomic_DNA"/>
</dbReference>
<feature type="region of interest" description="Disordered" evidence="6">
    <location>
        <begin position="228"/>
        <end position="278"/>
    </location>
</feature>
<feature type="domain" description="Carrier" evidence="7">
    <location>
        <begin position="4059"/>
        <end position="4135"/>
    </location>
</feature>
<feature type="region of interest" description="Disordered" evidence="6">
    <location>
        <begin position="673"/>
        <end position="727"/>
    </location>
</feature>
<feature type="domain" description="Carrier" evidence="7">
    <location>
        <begin position="1389"/>
        <end position="1463"/>
    </location>
</feature>
<dbReference type="SMART" id="SM00826">
    <property type="entry name" value="PKS_DH"/>
    <property type="match status" value="2"/>
</dbReference>
<evidence type="ECO:0000259" key="9">
    <source>
        <dbReference type="PROSITE" id="PS52019"/>
    </source>
</evidence>
<feature type="domain" description="PKS/mFAS DH" evidence="9">
    <location>
        <begin position="2027"/>
        <end position="2299"/>
    </location>
</feature>
<keyword evidence="2" id="KW-0597">Phosphoprotein</keyword>
<dbReference type="GO" id="GO:0016491">
    <property type="term" value="F:oxidoreductase activity"/>
    <property type="evidence" value="ECO:0007669"/>
    <property type="project" value="InterPro"/>
</dbReference>
<evidence type="ECO:0000256" key="2">
    <source>
        <dbReference type="ARBA" id="ARBA00022553"/>
    </source>
</evidence>
<dbReference type="SUPFAM" id="SSF50129">
    <property type="entry name" value="GroES-like"/>
    <property type="match status" value="1"/>
</dbReference>
<dbReference type="GO" id="GO:0004312">
    <property type="term" value="F:fatty acid synthase activity"/>
    <property type="evidence" value="ECO:0007669"/>
    <property type="project" value="TreeGrafter"/>
</dbReference>
<feature type="region of interest" description="C-terminal hotdog fold" evidence="5">
    <location>
        <begin position="2162"/>
        <end position="2299"/>
    </location>
</feature>
<dbReference type="SUPFAM" id="SSF47336">
    <property type="entry name" value="ACP-like"/>
    <property type="match status" value="10"/>
</dbReference>
<gene>
    <name evidence="10" type="ORF">C2E21_3773</name>
</gene>
<dbReference type="InterPro" id="IPR020841">
    <property type="entry name" value="PKS_Beta-ketoAc_synthase_dom"/>
</dbReference>
<dbReference type="SUPFAM" id="SSF51735">
    <property type="entry name" value="NAD(P)-binding Rossmann-fold domains"/>
    <property type="match status" value="6"/>
</dbReference>
<feature type="region of interest" description="N-terminal hotdog fold" evidence="5">
    <location>
        <begin position="3289"/>
        <end position="3412"/>
    </location>
</feature>
<keyword evidence="3" id="KW-0808">Transferase</keyword>
<feature type="active site" description="Proton acceptor; for dehydratase activity" evidence="5">
    <location>
        <position position="2057"/>
    </location>
</feature>
<feature type="region of interest" description="C-terminal hotdog fold" evidence="5">
    <location>
        <begin position="6373"/>
        <end position="6536"/>
    </location>
</feature>
<feature type="region of interest" description="N-terminal hotdog fold" evidence="5">
    <location>
        <begin position="2027"/>
        <end position="2150"/>
    </location>
</feature>
<dbReference type="SMART" id="SM00822">
    <property type="entry name" value="PKS_KR"/>
    <property type="match status" value="3"/>
</dbReference>
<feature type="active site" description="Proton donor; for dehydratase activity" evidence="5">
    <location>
        <position position="3473"/>
    </location>
</feature>
<feature type="region of interest" description="N-terminal hotdog fold" evidence="5">
    <location>
        <begin position="4665"/>
        <end position="4786"/>
    </location>
</feature>
<dbReference type="Pfam" id="PF00109">
    <property type="entry name" value="ketoacyl-synt"/>
    <property type="match status" value="7"/>
</dbReference>
<dbReference type="SUPFAM" id="SSF53901">
    <property type="entry name" value="Thiolase-like"/>
    <property type="match status" value="7"/>
</dbReference>
<dbReference type="GO" id="GO:0006633">
    <property type="term" value="P:fatty acid biosynthetic process"/>
    <property type="evidence" value="ECO:0007669"/>
    <property type="project" value="InterPro"/>
</dbReference>
<feature type="compositionally biased region" description="Low complexity" evidence="6">
    <location>
        <begin position="258"/>
        <end position="269"/>
    </location>
</feature>
<evidence type="ECO:0000256" key="3">
    <source>
        <dbReference type="ARBA" id="ARBA00022679"/>
    </source>
</evidence>
<dbReference type="CDD" id="cd00833">
    <property type="entry name" value="PKS"/>
    <property type="match status" value="6"/>
</dbReference>
<dbReference type="InterPro" id="IPR013968">
    <property type="entry name" value="PKS_KR"/>
</dbReference>
<dbReference type="Gene3D" id="3.40.50.720">
    <property type="entry name" value="NAD(P)-binding Rossmann-like Domain"/>
    <property type="match status" value="6"/>
</dbReference>
<evidence type="ECO:0000256" key="1">
    <source>
        <dbReference type="ARBA" id="ARBA00022450"/>
    </source>
</evidence>
<feature type="domain" description="Ketosynthase family 3 (KS3)" evidence="8">
    <location>
        <begin position="5744"/>
        <end position="6182"/>
    </location>
</feature>
<dbReference type="Pfam" id="PF00550">
    <property type="entry name" value="PP-binding"/>
    <property type="match status" value="10"/>
</dbReference>
<feature type="domain" description="PKS/mFAS DH" evidence="9">
    <location>
        <begin position="3289"/>
        <end position="3570"/>
    </location>
</feature>
<feature type="region of interest" description="Disordered" evidence="6">
    <location>
        <begin position="171"/>
        <end position="207"/>
    </location>
</feature>
<feature type="region of interest" description="Disordered" evidence="6">
    <location>
        <begin position="6520"/>
        <end position="6539"/>
    </location>
</feature>
<dbReference type="SMART" id="SM00829">
    <property type="entry name" value="PKS_ER"/>
    <property type="match status" value="1"/>
</dbReference>
<dbReference type="SMART" id="SM00823">
    <property type="entry name" value="PKS_PP"/>
    <property type="match status" value="10"/>
</dbReference>
<feature type="domain" description="Ketosynthase family 3 (KS3)" evidence="8">
    <location>
        <begin position="2814"/>
        <end position="3261"/>
    </location>
</feature>
<dbReference type="Gene3D" id="3.90.180.10">
    <property type="entry name" value="Medium-chain alcohol dehydrogenases, catalytic domain"/>
    <property type="match status" value="1"/>
</dbReference>
<keyword evidence="11" id="KW-1185">Reference proteome</keyword>
<comment type="caution">
    <text evidence="5">Lacks conserved residue(s) required for the propagation of feature annotation.</text>
</comment>
<dbReference type="InterPro" id="IPR057326">
    <property type="entry name" value="KR_dom"/>
</dbReference>
<dbReference type="InterPro" id="IPR020843">
    <property type="entry name" value="ER"/>
</dbReference>
<feature type="domain" description="Carrier" evidence="7">
    <location>
        <begin position="2583"/>
        <end position="2657"/>
    </location>
</feature>
<dbReference type="InterPro" id="IPR016039">
    <property type="entry name" value="Thiolase-like"/>
</dbReference>
<keyword evidence="4" id="KW-0511">Multifunctional enzyme</keyword>
<dbReference type="Gene3D" id="1.10.1200.10">
    <property type="entry name" value="ACP-like"/>
    <property type="match status" value="10"/>
</dbReference>
<dbReference type="GO" id="GO:0031177">
    <property type="term" value="F:phosphopantetheine binding"/>
    <property type="evidence" value="ECO:0007669"/>
    <property type="project" value="InterPro"/>
</dbReference>
<dbReference type="InterPro" id="IPR020807">
    <property type="entry name" value="PKS_DH"/>
</dbReference>
<feature type="compositionally biased region" description="Low complexity" evidence="6">
    <location>
        <begin position="171"/>
        <end position="200"/>
    </location>
</feature>
<accession>A0A2P6TVB6</accession>
<dbReference type="PANTHER" id="PTHR43775:SF37">
    <property type="entry name" value="SI:DKEY-61P9.11"/>
    <property type="match status" value="1"/>
</dbReference>
<dbReference type="CDD" id="cd05195">
    <property type="entry name" value="enoyl_red"/>
    <property type="match status" value="1"/>
</dbReference>
<feature type="compositionally biased region" description="Polar residues" evidence="6">
    <location>
        <begin position="5592"/>
        <end position="5606"/>
    </location>
</feature>
<dbReference type="SMART" id="SM00825">
    <property type="entry name" value="PKS_KS"/>
    <property type="match status" value="6"/>
</dbReference>
<evidence type="ECO:0000313" key="10">
    <source>
        <dbReference type="EMBL" id="PRW58009.1"/>
    </source>
</evidence>
<dbReference type="Gene3D" id="3.10.129.10">
    <property type="entry name" value="Hotdog Thioesterase"/>
    <property type="match status" value="3"/>
</dbReference>
<feature type="domain" description="Carrier" evidence="7">
    <location>
        <begin position="6553"/>
        <end position="6627"/>
    </location>
</feature>
<dbReference type="InterPro" id="IPR018201">
    <property type="entry name" value="Ketoacyl_synth_AS"/>
</dbReference>
<feature type="domain" description="Ketosynthase family 3 (KS3)" evidence="8">
    <location>
        <begin position="4236"/>
        <end position="4636"/>
    </location>
</feature>
<feature type="domain" description="Carrier" evidence="7">
    <location>
        <begin position="585"/>
        <end position="665"/>
    </location>
</feature>
<evidence type="ECO:0000259" key="8">
    <source>
        <dbReference type="PROSITE" id="PS52004"/>
    </source>
</evidence>
<dbReference type="Proteomes" id="UP000239899">
    <property type="component" value="Unassembled WGS sequence"/>
</dbReference>
<feature type="region of interest" description="Disordered" evidence="6">
    <location>
        <begin position="3788"/>
        <end position="3813"/>
    </location>
</feature>
<feature type="domain" description="Ketosynthase family 3 (KS3)" evidence="8">
    <location>
        <begin position="749"/>
        <end position="1230"/>
    </location>
</feature>
<evidence type="ECO:0000259" key="7">
    <source>
        <dbReference type="PROSITE" id="PS50075"/>
    </source>
</evidence>
<feature type="domain" description="PKS/mFAS DH" evidence="9">
    <location>
        <begin position="6213"/>
        <end position="6536"/>
    </location>
</feature>
<dbReference type="InterPro" id="IPR006162">
    <property type="entry name" value="Ppantetheine_attach_site"/>
</dbReference>
<dbReference type="Pfam" id="PF21089">
    <property type="entry name" value="PKS_DH_N"/>
    <property type="match status" value="4"/>
</dbReference>
<feature type="domain" description="Carrier" evidence="7">
    <location>
        <begin position="2697"/>
        <end position="2771"/>
    </location>
</feature>
<dbReference type="PROSITE" id="PS50075">
    <property type="entry name" value="CARRIER"/>
    <property type="match status" value="10"/>
</dbReference>
<dbReference type="GO" id="GO:0004315">
    <property type="term" value="F:3-oxoacyl-[acyl-carrier-protein] synthase activity"/>
    <property type="evidence" value="ECO:0007669"/>
    <property type="project" value="InterPro"/>
</dbReference>
<protein>
    <submittedName>
        <fullName evidence="10">Type I fatty acid</fullName>
    </submittedName>
</protein>
<dbReference type="PROSITE" id="PS52004">
    <property type="entry name" value="KS3_2"/>
    <property type="match status" value="6"/>
</dbReference>
<feature type="domain" description="Ketosynthase family 3 (KS3)" evidence="8">
    <location>
        <begin position="6677"/>
        <end position="7030"/>
    </location>
</feature>
<dbReference type="InterPro" id="IPR009081">
    <property type="entry name" value="PP-bd_ACP"/>
</dbReference>
<evidence type="ECO:0000313" key="11">
    <source>
        <dbReference type="Proteomes" id="UP000239899"/>
    </source>
</evidence>
<evidence type="ECO:0000256" key="5">
    <source>
        <dbReference type="PROSITE-ProRule" id="PRU01363"/>
    </source>
</evidence>
<dbReference type="InterPro" id="IPR014031">
    <property type="entry name" value="Ketoacyl_synth_C"/>
</dbReference>
<sequence length="7030" mass="703246">MESEDAAPQLEEAGPLLELLLQHLQALFGGGAAPLPAGLAFVCTDRQRDPAAAAAVISACWRALTLSVNDGARLLVSHGDAGVLAPLSAALAGDNIPHTAVEAALHDPAGLLSAAAAAGVEDLRDFVFIASMSECCRQANSTECLLGWADLAARHGIVSLDFFEQGRSRRGSLSAGDSSGSAGDASGSGATGAATLGPGPEFLRPPRGRRLQKALSIVREASEEGLLDDLSASQLAPLEEEAESEEGEEPECDDDDTSAAAATAAEGAAPQPECSDSSSSACGMLRASDLLAAAAAAGLVPRPGEGCHLTLDGPVGSGSALLLHLDPIPFAIRYGCLADADHLFWLHSYAVAGGLQRNVLTLEHIKQALVPAVPGAPPLCFVAEIGGYPAAALLLQPAEQAAEVQPARQAAGQQGRELQLLLAAVFPEMQERAQVLAALLSYTLQQLVADGATLTVQQGSLLVLPALHRLAPAAFDGLPASAVTGDASAPLLSIASSPFGAAADPAQLSWLLYRTQFAPGMSLDGFVLAVSAHMQEFSASPHTSITPLAAAPPDAAAVAAVVRAARRISQAWQDAGPAGAGAEEAAAEELVGEVTAVVTGFMDAAGFPTEGFAAHTPLMDAGLDSLDMLKLASLLSESLGMALPSTILFDYPSVEALCGYILAAQVPPAGAGGNSRRGSLVALSPGPDPLAQLQPGRVSGPGRRTTAGYAGRRTTSGYRRRTTTQDGGRRVTYQSMFAHGTLATVPLDGRRATVTPGGAIAPGGVPTLQVVLVEAAAQRLPSGACGHSAASFAVDMPAPVPHGRWDWEAHATSAAAAGSRAPARFGGFLQDIAAFDFSLFSIPASEAALLDPQQRLLLETAWEAASVPGASGASLLARAGRAGKAPAKAAAAAGVGVFVGASYAEWALLQQEHRLAPGAYTASGSGLSVLAGRVSYVFGWTGPATVTDTACSSSLVALSAAHQSLQLGVSRNALAGGLNLMMHPATTEMYNVAGMLAPDGRCKTLDAAADGYVRAEAALAMVLRAVDSLTAAATEGGGLHPSMGTAVLLLGSAVNQDGRSSSLTAPNGPSQQALFRAAGASASLPASRVNLLSMHGTGTSLGDPIEVGAALAVLMHKRKATDGPLSLAASKAAVGHAEAAAGLVGFASAVLCTEGRALPQMLHLGTVNPYVQQCIATACKPSPSSPEAPPSVSAPRAPAALPAAAQHGRLTAGISAFAFQGTNAHAVLEVLDMGSCLSALLFSSIAAVTGPAGSSNYAAANAALDAAAGQLQLQGLTSSSVQWGAWASIGMVASNIAVHRAMARSGVGMLQPRQGLAAMQQLIDSPAALPQLAAIPFVWSRFMQAARDGSAYFYGEQLQQGSGIAAGQLPAPQPQRELAASAKPAAAVPFEAELLAQVLAAVASVHGSEVEAQQPLLQAGLDSLGAVELRNSLQRMLGVQLPGTLVFDYPTAAAIAAHCRQLLLSAAAAAQPSQGCAAAAAAAPSLDAMLAAVAVAVQAVSGAADLAPETPLLAAGLDSLSAVELRDELQRSLGLRLPGTLVFDYPTPASLAAYLQQQVAEAAGARDVQAAPSSSDALLPGSSAVMAIGAAKSRILVTVDATACRLAAPSISSTVDSCRLTPYSRWDADGSARHGVPHRPGSRFARWLEGVEGFDAAAFGIGASEALLIDPQQRLMLEGAWEVLSFYAAAGAAVDDGNVAVVAAQSFWDYAQQTDRALPGVGETYKATGRCFSVAAGRISFCYGLKALLTLDPATIGMLTSAAMLAPDGRCKTLDASADGYVRGEACISMGLSARSLEAAASSGPAFAAVVAGAAVNQDGRSSSLTAPNGPSQQQVIRLALADAELAPGAAATLEMHGTGTALGDPIEVGAALAVFGSGSANHHQQQQKRGPVLELSAAKSTLGHAEPAAGAVGMLRTLFRLHSGTAAGIMHLTAINPYIASSLEQLDQGSSGLGVWMPRGHSAAGSPGSSQAWQGAVGISGFAFQGTNAHVILGRPHDLQEPTDAALSALPSGWEQRRHWYAPAAHRFLQQHVPAAGSSRFECSLAHSQHAYLWQHIVRGRGILPGAAMIEAAIAAAAVLLPEDRQVSAGLQGAAIAAPLLLKQAGASGGSLTLHMAVQHGSGATQLSSQTADGGRRTQPTVLLTAVAAAAVASSAATAATAGISSSVALPIQLIQTPQPATAWNGEATGGLCQQPLQPQLDGYHCHPAAVDAATHIGAAFDLSLSTAPRVPVALGRYSVGGTARSLGSHNLAAFASAGRLQQDGSRVSSFGIVTASSNLLAAEQPSHSSSSAASPAPLPAGCHIISGGMGGLGELTASHLAQQAQQDSRLLLLGRTGRFPSAAAASMSQQQLLHTSGSVMLLQADVAAAADSAGMAAQLALSGAPVASFIHAAGVLADKLLANQRVADARLVFAPKLAALEAALPALQIQPMRQVLLFSSVSAALGNRGQANYAAANAALDGAAATLAAGGCRAASLQWGAWSGAGMAAHTPLLLARLSKQGLGAIQPGQGLSVLLSALNSTGGTPAVLTVSPLHWRNLLQWQPSSLFEDFTALASLPAATADSTGAKTKPAAAAAPAAADRLPAVQSKILAIAAEVVGTAIEPQQSLMEAGLDSLGAVELRNAVGAAFGLDLPATAAFDYPTVAALARYVAGQLPAAAAEEAEGSWLDLPKQAAAPRRQQLRRRPAAARNMATGSAAAVADAVAAAAAEVLGSAPEHDQPLMEAGLDSLGSVELRNALSARFQLELPATAVFDYPSVAALAGYIARQLAVAGRQPDNAAGDADELALASDDSQAELALSAEPFSSNSLVADLITDLAGVGCLYPGASPSPQAATSSAGLGGFWAAAATGVSLQRPVPHQRWDADWCYSADAALGRSYARFAAWTEGVDRFDAAAFRLSRAEAIALDPQTRLLLQVTQEALSDAGPAYDHSALGPSTGTYVGCMFGDYMNLLRVALQQRHTGPVMTGNGAPYQSGRVAYAFNLQGPCNGIDTACSSSLVATHNAHRGILGGEASAAVAAGINVMVWHETTVGICQLQALSPVGRCQSFDAAADGYGRGEGFAALVLTQHGAAAAEYGSSGFSIWAHIRGSAVNQDGRSSSLTAPNGPSQQALLAAALDFGELQAADVGLVAVHGTGTPLGDPIEVGALAAALSRSGGKLPLVSVKSCYGHTEGTAGITGLLLALGAAQQQLLPPVVNLRHMNPYVSAALGGFGGSSSGSMGGVTIPRLAAADSNSDSSKAAGTSSFGMSGVNAHALLSPAAEAPSAADASTQLPWQPVRHWPIPQQHRLLQLPRLAAPNSVRFAASLTGTAALHYCWDHVIYGRPLLAGAVALEMAGAAAAMLAEGASPALPAAVADAAFVAPCVLPPLGSGRSLMLEAAVDSLSGSLAVQAASGASLTTILTARASELALRQTLPASEGVPATTSSLQVLLFFGSASAAAQGPSAVSCARICAPSHDATGAYHQHPAAGDACLHISALVSQMLDGYVVASARIPVAAGLCASRTGTPSSIASGGSAGGWASVKVCLLGSSESETTVNLTHRGSAGSAPRAFSLAGLLARDVSSKQQQQATAVAAAAEQHAAARQLLYAVQWQAEAAAVDSAGPSRLPLLAAMVPSGTRTLVCNSRRQCSLAQLLQALQCSDSNGLAGAKQWLLGGGSSAAAAASAPAAGSRQAAAAATTAASLHGLLKVAASEQLLAPDAEVVLGGLDLPAISGHASNRQYGAELRAGAVFTPRLLPSSSPVAESAPAGPEGSSATLITGGLGGLGLLTAAWLQQASSGQPESGLVLLGRSGRSVDGRHSTGGDTAGAAALTTGGTEHSCLVSMVRCDVASAEEAAAAVTAVAAQQAVGSVLHAGGVLADALLANQTAASLRAVAAPKVAGLQRLSAAAAGQPLAQLLLFSSIAGELGTAGQGNYAAANAALDAAAAALQREGLASASVQWGAWSGAGMAAAAPALLVRLQRKGFEAVQPAAGLAALRGLMVSGCTAAAAAIMAAPFNWDRFLAPAGRRQTWQSKETLPFFAAVQPAAATAEPAAALAPAMAAAASKPTAPALPAEAVLPIVQQLLEEQLGSSAAAVDVALDAPFLEAGLDSIGAVELRNGLAARFELELPATLIFDHPTPVNLAAFIAAELAQRRGDNNATVAAATAPRFAGTLPAALPVVRGPLPSPQQLQQQLASLVAETTDAAVGSADQPLMEAGVDSIAAVELRNAIAERFHVEAPATLIFDHPSIAALASWLVGQLAATQGSPTASAAEAGYVSQLTSTAFVQQEGALPLTAVAGVSCAFPTASGSNGGLPAFWQQAASGVDGQTLVPLSKWDAEFVELLPMLGAQDTAANAITGNTFPFMAGRVSYTFGFQGPCVTTDTACSSSLVSAHLAATALVQRECSVAVAAGVNALLASKTHVKISALQALSPVGRCKTFDASADGYGRGEGFVAAVLVPQLSSPSAGLLAIVHGSAVNTAGRSSGLTAPSGPAQQKLVVAALVAGRLSAADVAYLAVHGTGTPLGDPIEMGAIGGALSSAVARPAQRVLPLGSNKSCYGHTEGAAGLTGLLLALSAQRQAAQAPIVNLRELNPYVASAVEDWRRRHGLLAALPRQQAPVPAAAAGEGSTTAAGTSSFGMSGVNAHMLLSSAPCQGSIAAAPAQPLPWQRQRHWPAPTPHPLLQLVSSAGNMAHFTCLLGSASSAFLRDHCISGRLLVPATAFLELLLAAASSAADDGTKQQLLPSMSGVAIQAPKILAQAASAGEAVQVSLQLSSGAAEVQSPDGTSHLAGSCFAACGLHSKPLPSKPAGAAAADAAADAKAFEQRNFTYTIQWQAAAEAAAAAGASSLVPVASGGSLQLLADTAAAAAGQNSLPATVSSARQLAIRAGKSAAANPAAAAAGSIEMLQRILAAGSAAPVQALLAVASPSPAAATSASTSAVLAAALKVAAVENPSRQWSTLAVDTQQQPTTSSLSAASADQRGALISAGAVSHPKLLRQPILAPLDPLHLSPEPRGSLSNLAAVPVEGLESPAAGQVALAVRAVGLNFRDVLNVLGMYPGDPGPPGGDVAAAVTAAGSSSRHCVGDVVFGQAAGCLGTAVLSNHQTVVPIPPHVAFAAASTLPTVFLTADACLSAAAAVQAGQTVLIHAATGGLGLAAVQVAAALGASPVGTAGSPSKRAFLRSYWQGVPTALDSRSTDFAADLAALCPGGVDVVLNSLTSPGMLAASLAVLKRGGTFVEVGKRDIWAAARVAQERPDVRFHTLAVDFLPPPVIGAGMARIAAWLAKGDIATLPPLAYPLGSAAAALRQLAAARHVGKVVVADSSSSGGGSSSGRWAISGGTGALGALAAHWLAAGGAKHITLLGRTGVAEGIMAAAAAGSTQPASVLAEATAAGSWASAVTLVKCDAAAAADAAAVLDAAAVTPRQRLPLGGLLHAGGVLRDATLQNQTLPGLRAVLAPKASGTSQLASAPGATLQPLAAVKLFSSVAAALGSGGQANYAAANALLVSTAASMQQGGLPSVAVSWGAWAGAGMAAHAGLERMERLGFGAIRPAAGMAAMAALLRSGSQPALQAASGLLPPAVVASVFYWDKLKSSSPLFAELRQQPHSGSSSVDEQASSGHAAAATSQPASAVAAGLTAEALHAAVTSAVVTVLGSDPGTETPLVGAGLDSLGAVELRNEIGRRVGCDLPGTLVFDYPTVSAISAYLADRLAPAALPESEPAAAAGPDFGLVPAMAAERQLVLASDIRSRLAQLPGSAPLPAAGVPAADPICPVLYDRWDADFGRSLSSFGSASRLTGASSAAGVLGGRFGGFVLEWAAFDPEVFAIPPSEAALLDPQQRVLLEEAAGLLPTPDSPAGGSKVGLSAIQQLTAVAVGIAKLGEPAIVAAGTAAATAAGSSYVGTGRALSAAAGRISYCFGLKGPSVAVDTACSSSLVGTHFAAGAILGGGASRGLSAGINLPMNWETTAMFAAAGMMAPDGRCKALDAAADGYVRSEAAVLILLQAAAAGSQPCSSGQLSALLLCGSAVNQDGRSSSLTAPHGPSQQAVVVAAATTAGLAPWQLHAVEMHGTGTALGDPIEVGALAAVMERGGSGAAGQPAVELAAAKSLLGHAETAAGVVGVLQAAGRLQQYQRAALLHLRSLNVYVESTLDSAGGRFTAARQQAAGLLPAGGSMNAGCSAFAFQGTNAHVLLRSQQLEGSPSLPAADSELSVWHRRRFWYTPAPHQLLFSAAVASGGSSSAAFDVVLRRPALAFLWEHQVQGRGLLPAAAMLEAARAAAQQLVDGSKAAAATGVTDSAALVAASIPAPLILPAGSSGRTGAVPLANYAAANAALDASAQLWQQAGVQAVSLQWGPWAGGGMATPTVAASLAAKGVGLVQPRSGLQLLGDLISGSRAAAVAAPLLVLDWGRMLRPAQQRSHFFAEVAQNGKAAAAPPAVLHTSQPAAPTVAAVQEQVLQLAASVTGSSMQSSDAFMSAGLDSLGAVELRNALAALFAVELSATVTFDYPTPAALAAYVHSQLPQPVAAKESSSAVPGWSLAPGQGGSRRRGAAGRVTRATAGSKQQKAAAILAQLTDVAAGVLGAAVPPNQPLMEAGLDSLGAVELRNAVAAAFNLQLPATVTFDYPTLASLASYVAENAAGADEEDGSSMLLLGADTALAPADQLSSGSMTALAAVSCRFPAPGSCNSSHVASEFAPSSTTAGGSNADLAGFNAAIAAGVSLQAVVPPQRWDVDACYHPDGGTRRMYVRFGGWLDGLAGFDAAAFRLSASEAVCLDPQARMLLEHTQELLVSPAATAAADAVQSAVGVYVGCMYTEYLDGVLAPAGVADANSNAIVGHGLSFLVGRTSYTFGLQGPCVSTDTACSSSLVALHMAHGGILAGESAAGVAGGVNVMLIPQTTARICLLQALSPVGRCKTFDASADGYGRGEAVALAMLQQAELAGSTAGVLGFVHGSAVNQDGRSSSLTAPNGPAQTMLVRAALVAADAKPHAVSFVSLHGTGTPLGDPIERAPCCFMLLMMCASTQAGLWRRPCGSTQPTTQP</sequence>
<dbReference type="Pfam" id="PF13602">
    <property type="entry name" value="ADH_zinc_N_2"/>
    <property type="match status" value="1"/>
</dbReference>
<dbReference type="InterPro" id="IPR011032">
    <property type="entry name" value="GroES-like_sf"/>
</dbReference>
<dbReference type="InterPro" id="IPR036736">
    <property type="entry name" value="ACP-like_sf"/>
</dbReference>
<dbReference type="PROSITE" id="PS52019">
    <property type="entry name" value="PKS_MFAS_DH"/>
    <property type="match status" value="4"/>
</dbReference>
<comment type="caution">
    <text evidence="10">The sequence shown here is derived from an EMBL/GenBank/DDBJ whole genome shotgun (WGS) entry which is preliminary data.</text>
</comment>
<dbReference type="InterPro" id="IPR020806">
    <property type="entry name" value="PKS_PP-bd"/>
</dbReference>
<feature type="region of interest" description="C-terminal hotdog fold" evidence="5">
    <location>
        <begin position="4797"/>
        <end position="4953"/>
    </location>
</feature>
<feature type="region of interest" description="C-terminal hotdog fold" evidence="5">
    <location>
        <begin position="3423"/>
        <end position="3570"/>
    </location>
</feature>
<dbReference type="PANTHER" id="PTHR43775">
    <property type="entry name" value="FATTY ACID SYNTHASE"/>
    <property type="match status" value="1"/>
</dbReference>
<feature type="domain" description="PKS/mFAS DH" evidence="9">
    <location>
        <begin position="4665"/>
        <end position="4953"/>
    </location>
</feature>
<dbReference type="STRING" id="3076.A0A2P6TVB6"/>
<feature type="domain" description="Ketosynthase family 3 (KS3)" evidence="8">
    <location>
        <begin position="1583"/>
        <end position="1996"/>
    </location>
</feature>
<feature type="region of interest" description="Disordered" evidence="6">
    <location>
        <begin position="5590"/>
        <end position="5612"/>
    </location>
</feature>
<evidence type="ECO:0000256" key="6">
    <source>
        <dbReference type="SAM" id="MobiDB-lite"/>
    </source>
</evidence>
<keyword evidence="1" id="KW-0596">Phosphopantetheine</keyword>
<dbReference type="InterPro" id="IPR014030">
    <property type="entry name" value="Ketoacyl_synth_N"/>
</dbReference>
<dbReference type="InterPro" id="IPR049900">
    <property type="entry name" value="PKS_mFAS_DH"/>
</dbReference>
<dbReference type="SMART" id="SM01294">
    <property type="entry name" value="PKS_PP_betabranch"/>
    <property type="match status" value="6"/>
</dbReference>
<organism evidence="10 11">
    <name type="scientific">Chlorella sorokiniana</name>
    <name type="common">Freshwater green alga</name>
    <dbReference type="NCBI Taxonomy" id="3076"/>
    <lineage>
        <taxon>Eukaryota</taxon>
        <taxon>Viridiplantae</taxon>
        <taxon>Chlorophyta</taxon>
        <taxon>core chlorophytes</taxon>
        <taxon>Trebouxiophyceae</taxon>
        <taxon>Chlorellales</taxon>
        <taxon>Chlorellaceae</taxon>
        <taxon>Chlorella clade</taxon>
        <taxon>Chlorella</taxon>
    </lineage>
</organism>
<feature type="region of interest" description="N-terminal hotdog fold" evidence="5">
    <location>
        <begin position="6213"/>
        <end position="6356"/>
    </location>
</feature>
<dbReference type="InterPro" id="IPR049552">
    <property type="entry name" value="PKS_DH_N"/>
</dbReference>
<feature type="domain" description="Carrier" evidence="7">
    <location>
        <begin position="1484"/>
        <end position="1559"/>
    </location>
</feature>
<feature type="active site" description="Proton donor; for dehydratase activity" evidence="5">
    <location>
        <position position="2213"/>
    </location>
</feature>